<dbReference type="InterPro" id="IPR012609">
    <property type="entry name" value="Spore_V_M"/>
</dbReference>
<feature type="region of interest" description="Disordered" evidence="1">
    <location>
        <begin position="505"/>
        <end position="547"/>
    </location>
</feature>
<dbReference type="OrthoDB" id="262894at2759"/>
<feature type="region of interest" description="Disordered" evidence="1">
    <location>
        <begin position="458"/>
        <end position="481"/>
    </location>
</feature>
<comment type="caution">
    <text evidence="2">The sequence shown here is derived from an EMBL/GenBank/DDBJ whole genome shotgun (WGS) entry which is preliminary data.</text>
</comment>
<dbReference type="EMBL" id="JAFEUZ010000036">
    <property type="protein sequence ID" value="KAG5464447.1"/>
    <property type="molecule type" value="Genomic_DNA"/>
</dbReference>
<gene>
    <name evidence="2" type="ORF">LSCM1_00634</name>
</gene>
<evidence type="ECO:0000256" key="1">
    <source>
        <dbReference type="SAM" id="MobiDB-lite"/>
    </source>
</evidence>
<sequence length="676" mass="74998">MIQLDVVLYRFVCDVSTFTGLFSEDAEGRRIPDVASFRCTWSRTPRANPTSSGALASHRVDGATEYTYFKALGADMALTFSPKPQQLILDGERDVITFAFRPSQYSAAGPLPVIAKGSLDPTPYFDKPMKNYAIKLRDAAGEVTGKLLFSLRVHEIDEEERATLRSNTVTSTAMRSPRSNSPSRGQMVLQRNPSRDRLLKTSPRSERLLRQVAEGVTREEAPPQQTRNATAQRSPPLRQASPHSQRDYAVVESVDIELERVAIKTESIDLDHPAPLLLGGRYSMKVRYGSSTFSTTRIACCNPKEVNLEGQQLRIPLKLADSAEKLRFSVWEDKRQVAGFSLDPAKFKPHAGEWKEYAIPFRYHPTGQQAALDVRVRRKESDNPHPLSNRPLSCRPSAGLISSGAAAGVDSTTALQTVPREETHGVDPFNRYAVRGTHAQTPLRFSTPPKQYVGIDRASQEVPLPHTHASASSRRGGSSPPRFITVTSGIRATLDASRTNTPLSNFDHFAENSSQRVSDQRSTHVRATSGTRGGWERTPMRQRPPPLTSNLADLPADLRPPDEHELYIAEVLARLERQQQAPRPQTSLVEEWIGWRHERERSRCNSVSSIHQRSYSVSSAVSRADSLASAVSRRALAPRPTKSNANNSVMTPFTPDTSAVRRRRSLSSAVECSPII</sequence>
<evidence type="ECO:0000313" key="2">
    <source>
        <dbReference type="EMBL" id="KAG5464447.1"/>
    </source>
</evidence>
<feature type="compositionally biased region" description="Polar residues" evidence="1">
    <location>
        <begin position="164"/>
        <end position="192"/>
    </location>
</feature>
<organism evidence="2 3">
    <name type="scientific">Leishmania martiniquensis</name>
    <dbReference type="NCBI Taxonomy" id="1580590"/>
    <lineage>
        <taxon>Eukaryota</taxon>
        <taxon>Discoba</taxon>
        <taxon>Euglenozoa</taxon>
        <taxon>Kinetoplastea</taxon>
        <taxon>Metakinetoplastina</taxon>
        <taxon>Trypanosomatida</taxon>
        <taxon>Trypanosomatidae</taxon>
        <taxon>Leishmaniinae</taxon>
        <taxon>Leishmania</taxon>
    </lineage>
</organism>
<dbReference type="Pfam" id="PF08183">
    <property type="entry name" value="SpoV"/>
    <property type="match status" value="1"/>
</dbReference>
<proteinExistence type="predicted"/>
<name>A0A836GC84_9TRYP</name>
<dbReference type="Proteomes" id="UP000673552">
    <property type="component" value="Chromosome 36"/>
</dbReference>
<accession>A0A836GC84</accession>
<keyword evidence="3" id="KW-1185">Reference proteome</keyword>
<feature type="compositionally biased region" description="Basic and acidic residues" evidence="1">
    <location>
        <begin position="193"/>
        <end position="209"/>
    </location>
</feature>
<feature type="compositionally biased region" description="Polar residues" evidence="1">
    <location>
        <begin position="223"/>
        <end position="233"/>
    </location>
</feature>
<dbReference type="GeneID" id="92510791"/>
<feature type="region of interest" description="Disordered" evidence="1">
    <location>
        <begin position="636"/>
        <end position="667"/>
    </location>
</feature>
<feature type="region of interest" description="Disordered" evidence="1">
    <location>
        <begin position="162"/>
        <end position="248"/>
    </location>
</feature>
<dbReference type="RefSeq" id="XP_067174384.1">
    <property type="nucleotide sequence ID" value="XM_067318279.1"/>
</dbReference>
<reference evidence="2 3" key="1">
    <citation type="submission" date="2021-03" db="EMBL/GenBank/DDBJ databases">
        <title>Leishmania (Mundinia) martiniquensis Genome sequencing and assembly.</title>
        <authorList>
            <person name="Almutairi H."/>
            <person name="Gatherer D."/>
        </authorList>
    </citation>
    <scope>NUCLEOTIDE SEQUENCE [LARGE SCALE GENOMIC DNA]</scope>
    <source>
        <strain evidence="2">LSCM1</strain>
    </source>
</reference>
<protein>
    <submittedName>
        <fullName evidence="2">Uncharacterized protein</fullName>
    </submittedName>
</protein>
<dbReference type="AlphaFoldDB" id="A0A836GC84"/>
<feature type="compositionally biased region" description="Low complexity" evidence="1">
    <location>
        <begin position="469"/>
        <end position="481"/>
    </location>
</feature>
<feature type="compositionally biased region" description="Polar residues" evidence="1">
    <location>
        <begin position="641"/>
        <end position="657"/>
    </location>
</feature>
<evidence type="ECO:0000313" key="3">
    <source>
        <dbReference type="Proteomes" id="UP000673552"/>
    </source>
</evidence>
<dbReference type="KEGG" id="lmat:92510791"/>